<dbReference type="InterPro" id="IPR003439">
    <property type="entry name" value="ABC_transporter-like_ATP-bd"/>
</dbReference>
<protein>
    <submittedName>
        <fullName evidence="4">Iron complex transport system ATP-binding protein</fullName>
    </submittedName>
</protein>
<dbReference type="PROSITE" id="PS50893">
    <property type="entry name" value="ABC_TRANSPORTER_2"/>
    <property type="match status" value="1"/>
</dbReference>
<dbReference type="GO" id="GO:0016887">
    <property type="term" value="F:ATP hydrolysis activity"/>
    <property type="evidence" value="ECO:0007669"/>
    <property type="project" value="InterPro"/>
</dbReference>
<dbReference type="InterPro" id="IPR027417">
    <property type="entry name" value="P-loop_NTPase"/>
</dbReference>
<proteinExistence type="predicted"/>
<dbReference type="GO" id="GO:0005524">
    <property type="term" value="F:ATP binding"/>
    <property type="evidence" value="ECO:0007669"/>
    <property type="project" value="UniProtKB-KW"/>
</dbReference>
<dbReference type="AlphaFoldDB" id="A0A4R6RGI1"/>
<keyword evidence="2 4" id="KW-0067">ATP-binding</keyword>
<dbReference type="PANTHER" id="PTHR42794">
    <property type="entry name" value="HEMIN IMPORT ATP-BINDING PROTEIN HMUV"/>
    <property type="match status" value="1"/>
</dbReference>
<feature type="domain" description="ABC transporter" evidence="3">
    <location>
        <begin position="6"/>
        <end position="232"/>
    </location>
</feature>
<accession>A0A4R6RGI1</accession>
<dbReference type="Gene3D" id="3.40.50.300">
    <property type="entry name" value="P-loop containing nucleotide triphosphate hydrolases"/>
    <property type="match status" value="1"/>
</dbReference>
<name>A0A4R6RGI1_9HYPH</name>
<sequence length="251" mass="26229">MTRPGLTLGAVSVEIAGRAIVDRVDAHCAAGTVVGVCGPNGAGKTTLVRAVAGLVAHRGDVLVDGARPAREAVGYLPQTAPTSTGLSVVEVVLLGRVARLDWRVRDDDVDAARAAMARVGVGDLAPRRFATLSGGQRQLVLLAQRLVSTPRLLLLDEPTSALDLRRQLIALDVVRRYAREHAAVVVAVLHDLSLAARFADELMLMTDGRVVAFGAPAAVLTAERIAAVYGVSVEMLTARDGNLHACVLGTA</sequence>
<keyword evidence="1" id="KW-0547">Nucleotide-binding</keyword>
<organism evidence="4 5">
    <name type="scientific">Oharaeibacter diazotrophicus</name>
    <dbReference type="NCBI Taxonomy" id="1920512"/>
    <lineage>
        <taxon>Bacteria</taxon>
        <taxon>Pseudomonadati</taxon>
        <taxon>Pseudomonadota</taxon>
        <taxon>Alphaproteobacteria</taxon>
        <taxon>Hyphomicrobiales</taxon>
        <taxon>Pleomorphomonadaceae</taxon>
        <taxon>Oharaeibacter</taxon>
    </lineage>
</organism>
<dbReference type="SMART" id="SM00382">
    <property type="entry name" value="AAA"/>
    <property type="match status" value="1"/>
</dbReference>
<dbReference type="OrthoDB" id="9810077at2"/>
<dbReference type="RefSeq" id="WP_126541301.1">
    <property type="nucleotide sequence ID" value="NZ_BSPM01000004.1"/>
</dbReference>
<dbReference type="PANTHER" id="PTHR42794:SF2">
    <property type="entry name" value="ABC TRANSPORTER ATP-BINDING PROTEIN"/>
    <property type="match status" value="1"/>
</dbReference>
<dbReference type="SUPFAM" id="SSF52540">
    <property type="entry name" value="P-loop containing nucleoside triphosphate hydrolases"/>
    <property type="match status" value="1"/>
</dbReference>
<keyword evidence="5" id="KW-1185">Reference proteome</keyword>
<dbReference type="Proteomes" id="UP000294547">
    <property type="component" value="Unassembled WGS sequence"/>
</dbReference>
<dbReference type="Pfam" id="PF00005">
    <property type="entry name" value="ABC_tran"/>
    <property type="match status" value="1"/>
</dbReference>
<evidence type="ECO:0000256" key="1">
    <source>
        <dbReference type="ARBA" id="ARBA00022741"/>
    </source>
</evidence>
<comment type="caution">
    <text evidence="4">The sequence shown here is derived from an EMBL/GenBank/DDBJ whole genome shotgun (WGS) entry which is preliminary data.</text>
</comment>
<dbReference type="CDD" id="cd03214">
    <property type="entry name" value="ABC_Iron-Siderophores_B12_Hemin"/>
    <property type="match status" value="1"/>
</dbReference>
<evidence type="ECO:0000313" key="5">
    <source>
        <dbReference type="Proteomes" id="UP000294547"/>
    </source>
</evidence>
<evidence type="ECO:0000313" key="4">
    <source>
        <dbReference type="EMBL" id="TDP85453.1"/>
    </source>
</evidence>
<gene>
    <name evidence="4" type="ORF">EDD54_2306</name>
</gene>
<evidence type="ECO:0000259" key="3">
    <source>
        <dbReference type="PROSITE" id="PS50893"/>
    </source>
</evidence>
<dbReference type="InterPro" id="IPR003593">
    <property type="entry name" value="AAA+_ATPase"/>
</dbReference>
<dbReference type="EMBL" id="SNXY01000007">
    <property type="protein sequence ID" value="TDP85453.1"/>
    <property type="molecule type" value="Genomic_DNA"/>
</dbReference>
<evidence type="ECO:0000256" key="2">
    <source>
        <dbReference type="ARBA" id="ARBA00022840"/>
    </source>
</evidence>
<reference evidence="4 5" key="1">
    <citation type="submission" date="2019-03" db="EMBL/GenBank/DDBJ databases">
        <title>Genomic Encyclopedia of Type Strains, Phase IV (KMG-IV): sequencing the most valuable type-strain genomes for metagenomic binning, comparative biology and taxonomic classification.</title>
        <authorList>
            <person name="Goeker M."/>
        </authorList>
    </citation>
    <scope>NUCLEOTIDE SEQUENCE [LARGE SCALE GENOMIC DNA]</scope>
    <source>
        <strain evidence="4 5">DSM 102969</strain>
    </source>
</reference>